<protein>
    <submittedName>
        <fullName evidence="1">Uncharacterized protein</fullName>
    </submittedName>
</protein>
<evidence type="ECO:0000313" key="2">
    <source>
        <dbReference type="Proteomes" id="UP000753908"/>
    </source>
</evidence>
<reference evidence="1" key="2">
    <citation type="journal article" date="2022" name="Microbiol. Resour. Announc.">
        <title>Metagenome Sequencing to Explore Phylogenomics of Terrestrial Cyanobacteria.</title>
        <authorList>
            <person name="Ward R.D."/>
            <person name="Stajich J.E."/>
            <person name="Johansen J.R."/>
            <person name="Huntemann M."/>
            <person name="Clum A."/>
            <person name="Foster B."/>
            <person name="Foster B."/>
            <person name="Roux S."/>
            <person name="Palaniappan K."/>
            <person name="Varghese N."/>
            <person name="Mukherjee S."/>
            <person name="Reddy T.B.K."/>
            <person name="Daum C."/>
            <person name="Copeland A."/>
            <person name="Chen I.A."/>
            <person name="Ivanova N.N."/>
            <person name="Kyrpides N.C."/>
            <person name="Shapiro N."/>
            <person name="Eloe-Fadrosh E.A."/>
            <person name="Pietrasiak N."/>
        </authorList>
    </citation>
    <scope>NUCLEOTIDE SEQUENCE</scope>
    <source>
        <strain evidence="1">CPER-KK1</strain>
    </source>
</reference>
<dbReference type="EMBL" id="JAHHIF010000019">
    <property type="protein sequence ID" value="MBW4545924.1"/>
    <property type="molecule type" value="Genomic_DNA"/>
</dbReference>
<name>A0A951UAL5_9CYAN</name>
<comment type="caution">
    <text evidence="1">The sequence shown here is derived from an EMBL/GenBank/DDBJ whole genome shotgun (WGS) entry which is preliminary data.</text>
</comment>
<proteinExistence type="predicted"/>
<sequence>MLVTVYCSGSIQKGSADTGKICWTDVERTMVARAALPIEVRFLNPDDPVADLGNVTAVFGRDMYQIQFANFVIVDARQRRGLGIGTEMVISKILSKPLIAVVPPNTNYRKDQLSYRGSEVRDYIHPHLKSLADAVVDDFESAGVWIKNYLATPTSLKTTSVVFDAIETYKVEMLPNDKPMQEIVKEIKLNK</sequence>
<evidence type="ECO:0000313" key="1">
    <source>
        <dbReference type="EMBL" id="MBW4545924.1"/>
    </source>
</evidence>
<reference evidence="1" key="1">
    <citation type="submission" date="2021-05" db="EMBL/GenBank/DDBJ databases">
        <authorList>
            <person name="Pietrasiak N."/>
            <person name="Ward R."/>
            <person name="Stajich J.E."/>
            <person name="Kurbessoian T."/>
        </authorList>
    </citation>
    <scope>NUCLEOTIDE SEQUENCE</scope>
    <source>
        <strain evidence="1">CPER-KK1</strain>
    </source>
</reference>
<organism evidence="1 2">
    <name type="scientific">Symplocastrum torsivum CPER-KK1</name>
    <dbReference type="NCBI Taxonomy" id="450513"/>
    <lineage>
        <taxon>Bacteria</taxon>
        <taxon>Bacillati</taxon>
        <taxon>Cyanobacteriota</taxon>
        <taxon>Cyanophyceae</taxon>
        <taxon>Oscillatoriophycideae</taxon>
        <taxon>Oscillatoriales</taxon>
        <taxon>Microcoleaceae</taxon>
        <taxon>Symplocastrum</taxon>
    </lineage>
</organism>
<gene>
    <name evidence="1" type="ORF">KME25_15970</name>
</gene>
<dbReference type="AlphaFoldDB" id="A0A951UAL5"/>
<dbReference type="Proteomes" id="UP000753908">
    <property type="component" value="Unassembled WGS sequence"/>
</dbReference>
<accession>A0A951UAL5</accession>